<dbReference type="InterPro" id="IPR002347">
    <property type="entry name" value="SDR_fam"/>
</dbReference>
<evidence type="ECO:0000256" key="3">
    <source>
        <dbReference type="ARBA" id="ARBA00023002"/>
    </source>
</evidence>
<evidence type="ECO:0000313" key="4">
    <source>
        <dbReference type="EMBL" id="GAX14904.1"/>
    </source>
</evidence>
<dbReference type="InParanoid" id="A0A1Z5JLP0"/>
<dbReference type="Proteomes" id="UP000198406">
    <property type="component" value="Unassembled WGS sequence"/>
</dbReference>
<comment type="similarity">
    <text evidence="1">Belongs to the short-chain dehydrogenases/reductases (SDR) family.</text>
</comment>
<protein>
    <submittedName>
        <fullName evidence="4">Uncharacterized protein</fullName>
    </submittedName>
</protein>
<evidence type="ECO:0000313" key="5">
    <source>
        <dbReference type="Proteomes" id="UP000198406"/>
    </source>
</evidence>
<dbReference type="GO" id="GO:0016491">
    <property type="term" value="F:oxidoreductase activity"/>
    <property type="evidence" value="ECO:0007669"/>
    <property type="project" value="UniProtKB-KW"/>
</dbReference>
<dbReference type="PANTHER" id="PTHR43963">
    <property type="entry name" value="CARBONYL REDUCTASE 1-RELATED"/>
    <property type="match status" value="1"/>
</dbReference>
<dbReference type="PANTHER" id="PTHR43963:SF6">
    <property type="entry name" value="CHAIN DEHYDROGENASE FAMILY PROTEIN, PUTATIVE (AFU_ORTHOLOGUE AFUA_3G15350)-RELATED"/>
    <property type="match status" value="1"/>
</dbReference>
<evidence type="ECO:0000256" key="1">
    <source>
        <dbReference type="ARBA" id="ARBA00006484"/>
    </source>
</evidence>
<dbReference type="EMBL" id="BDSP01000084">
    <property type="protein sequence ID" value="GAX14904.1"/>
    <property type="molecule type" value="Genomic_DNA"/>
</dbReference>
<keyword evidence="2" id="KW-0521">NADP</keyword>
<reference evidence="4 5" key="1">
    <citation type="journal article" date="2015" name="Plant Cell">
        <title>Oil accumulation by the oleaginous diatom Fistulifera solaris as revealed by the genome and transcriptome.</title>
        <authorList>
            <person name="Tanaka T."/>
            <person name="Maeda Y."/>
            <person name="Veluchamy A."/>
            <person name="Tanaka M."/>
            <person name="Abida H."/>
            <person name="Marechal E."/>
            <person name="Bowler C."/>
            <person name="Muto M."/>
            <person name="Sunaga Y."/>
            <person name="Tanaka M."/>
            <person name="Yoshino T."/>
            <person name="Taniguchi T."/>
            <person name="Fukuda Y."/>
            <person name="Nemoto M."/>
            <person name="Matsumoto M."/>
            <person name="Wong P.S."/>
            <person name="Aburatani S."/>
            <person name="Fujibuchi W."/>
        </authorList>
    </citation>
    <scope>NUCLEOTIDE SEQUENCE [LARGE SCALE GENOMIC DNA]</scope>
    <source>
        <strain evidence="4 5">JPCC DA0580</strain>
    </source>
</reference>
<dbReference type="PRINTS" id="PR00081">
    <property type="entry name" value="GDHRDH"/>
</dbReference>
<dbReference type="Pfam" id="PF00106">
    <property type="entry name" value="adh_short"/>
    <property type="match status" value="1"/>
</dbReference>
<dbReference type="AlphaFoldDB" id="A0A1Z5JLP0"/>
<name>A0A1Z5JLP0_FISSO</name>
<dbReference type="SUPFAM" id="SSF51735">
    <property type="entry name" value="NAD(P)-binding Rossmann-fold domains"/>
    <property type="match status" value="1"/>
</dbReference>
<dbReference type="OrthoDB" id="62125at2759"/>
<organism evidence="4 5">
    <name type="scientific">Fistulifera solaris</name>
    <name type="common">Oleaginous diatom</name>
    <dbReference type="NCBI Taxonomy" id="1519565"/>
    <lineage>
        <taxon>Eukaryota</taxon>
        <taxon>Sar</taxon>
        <taxon>Stramenopiles</taxon>
        <taxon>Ochrophyta</taxon>
        <taxon>Bacillariophyta</taxon>
        <taxon>Bacillariophyceae</taxon>
        <taxon>Bacillariophycidae</taxon>
        <taxon>Naviculales</taxon>
        <taxon>Naviculaceae</taxon>
        <taxon>Fistulifera</taxon>
    </lineage>
</organism>
<comment type="caution">
    <text evidence="4">The sequence shown here is derived from an EMBL/GenBank/DDBJ whole genome shotgun (WGS) entry which is preliminary data.</text>
</comment>
<sequence length="290" mass="31929">MSSSSSSPQTKILMSSNERVAVITGGEKGIGYNIAVQLGQSGLFQHICVTCRDESQVESTVNSLKEKLSPDIKICCSPMELGDTRSHEDLATTLKTLYGKIDVLVNNAGMAYDVDDDDDDDSTPEEEQCSNTLNINFRGTCSLTEELLPLLRQGSDPRIINVVSEQGHLKQLSKERQKQFTADDLTMEKLFDLMEEYENDVQEGNHLDKGWGKSFYGMADLALVAASQVWAHNEPDITVDCCDPGYCQTDMTHQKGNRDPAEGAKCVVKPATMENPPTGAFYANNEIASW</sequence>
<keyword evidence="3" id="KW-0560">Oxidoreductase</keyword>
<dbReference type="InterPro" id="IPR036291">
    <property type="entry name" value="NAD(P)-bd_dom_sf"/>
</dbReference>
<gene>
    <name evidence="4" type="ORF">FisN_29Lh125</name>
</gene>
<keyword evidence="5" id="KW-1185">Reference proteome</keyword>
<proteinExistence type="inferred from homology"/>
<dbReference type="Gene3D" id="3.40.50.720">
    <property type="entry name" value="NAD(P)-binding Rossmann-like Domain"/>
    <property type="match status" value="1"/>
</dbReference>
<accession>A0A1Z5JLP0</accession>
<evidence type="ECO:0000256" key="2">
    <source>
        <dbReference type="ARBA" id="ARBA00022857"/>
    </source>
</evidence>